<evidence type="ECO:0000313" key="2">
    <source>
        <dbReference type="Proteomes" id="UP001458880"/>
    </source>
</evidence>
<proteinExistence type="predicted"/>
<keyword evidence="2" id="KW-1185">Reference proteome</keyword>
<accession>A0AAW1L7P3</accession>
<dbReference type="EMBL" id="JASPKY010000140">
    <property type="protein sequence ID" value="KAK9730949.1"/>
    <property type="molecule type" value="Genomic_DNA"/>
</dbReference>
<name>A0AAW1L7P3_POPJA</name>
<evidence type="ECO:0000313" key="1">
    <source>
        <dbReference type="EMBL" id="KAK9730949.1"/>
    </source>
</evidence>
<sequence>MDKKMTNLATDVDMIMVQKEEKEIYTRQLTGSKSKRSRRMEEICNEVGEWKKSVKWELGMSEGAYQRAGAYKLSDAEVVRQYQQQISTEYWKIKEHIKERDPEQVWMVVKGIILEAARRACGTSKVRKNQKQTAWWTPQIKEDVEDIEEGKTKDNRRY</sequence>
<dbReference type="AlphaFoldDB" id="A0AAW1L7P3"/>
<protein>
    <submittedName>
        <fullName evidence="1">Uncharacterized protein</fullName>
    </submittedName>
</protein>
<organism evidence="1 2">
    <name type="scientific">Popillia japonica</name>
    <name type="common">Japanese beetle</name>
    <dbReference type="NCBI Taxonomy" id="7064"/>
    <lineage>
        <taxon>Eukaryota</taxon>
        <taxon>Metazoa</taxon>
        <taxon>Ecdysozoa</taxon>
        <taxon>Arthropoda</taxon>
        <taxon>Hexapoda</taxon>
        <taxon>Insecta</taxon>
        <taxon>Pterygota</taxon>
        <taxon>Neoptera</taxon>
        <taxon>Endopterygota</taxon>
        <taxon>Coleoptera</taxon>
        <taxon>Polyphaga</taxon>
        <taxon>Scarabaeiformia</taxon>
        <taxon>Scarabaeidae</taxon>
        <taxon>Rutelinae</taxon>
        <taxon>Popillia</taxon>
    </lineage>
</organism>
<dbReference type="Proteomes" id="UP001458880">
    <property type="component" value="Unassembled WGS sequence"/>
</dbReference>
<reference evidence="1 2" key="1">
    <citation type="journal article" date="2024" name="BMC Genomics">
        <title>De novo assembly and annotation of Popillia japonica's genome with initial clues to its potential as an invasive pest.</title>
        <authorList>
            <person name="Cucini C."/>
            <person name="Boschi S."/>
            <person name="Funari R."/>
            <person name="Cardaioli E."/>
            <person name="Iannotti N."/>
            <person name="Marturano G."/>
            <person name="Paoli F."/>
            <person name="Bruttini M."/>
            <person name="Carapelli A."/>
            <person name="Frati F."/>
            <person name="Nardi F."/>
        </authorList>
    </citation>
    <scope>NUCLEOTIDE SEQUENCE [LARGE SCALE GENOMIC DNA]</scope>
    <source>
        <strain evidence="1">DMR45628</strain>
    </source>
</reference>
<gene>
    <name evidence="1" type="ORF">QE152_g14101</name>
</gene>
<comment type="caution">
    <text evidence="1">The sequence shown here is derived from an EMBL/GenBank/DDBJ whole genome shotgun (WGS) entry which is preliminary data.</text>
</comment>